<dbReference type="InterPro" id="IPR012334">
    <property type="entry name" value="Pectin_lyas_fold"/>
</dbReference>
<comment type="caution">
    <text evidence="2">The sequence shown here is derived from an EMBL/GenBank/DDBJ whole genome shotgun (WGS) entry which is preliminary data.</text>
</comment>
<evidence type="ECO:0000313" key="3">
    <source>
        <dbReference type="Proteomes" id="UP001600165"/>
    </source>
</evidence>
<sequence>MDAVVVRRRLIRWLRLIGLALLSVFLVAGLGQCGAWQGVAQSATDFVFLPNSGIVNVKAAPYGAKGDGQTDDTAAIQAAIAENRTQLIYFPKGTYLVSDTIRVQASNGQQKRFFLQGESQSETIIRLADQNANFQDSEAPRPIVSFWEGEVNDATAFRNQIRGLTIEAGENNPGAIALRFRANNYGSVENVTLRSRDRQYQGRYGLDLSVGLNGPLLVKNLVVDGFEVGVHFAGALHSATFANLQLQHQQQYGLYNRRQVLSIYGLKSQNRVPAIVNDSEGYPAHGLITLVDADLQAGARDTVAIDNTHGGGLYARNVRTEGYQAAIANATEANVTEITTPVAEFVSHPVRSLFASPERSLQLPIEPAPSLQWPPLADWLQVEPSGEDDTAAIQAAIDAGKPIVYFAAQEYTVSAPIEIRGSVQALVGLGAASLKTSGALRDSDQPVFRLVEGRSPTVWIEGLETNLGKAFFIEQASPRSLVLRHLGTGGYRNLAAGSRLFIEDVAGWRWYFRQQQVWAWQLNTEASSESGSINIDNEGADVWILGLKTERDVPVVTTHAGGRTELLGGFLYGNREIPAGTAAFSSEDASQSLVFAGYNHAFEPYVSEIRQGDRRHLSASAVYPIKYGRMMPLFVGYSAADRAVEQEKS</sequence>
<feature type="domain" description="Rhamnogalacturonase A/B/Epimerase-like pectate lyase" evidence="1">
    <location>
        <begin position="55"/>
        <end position="248"/>
    </location>
</feature>
<dbReference type="InterPro" id="IPR024535">
    <property type="entry name" value="RHGA/B-epi-like_pectate_lyase"/>
</dbReference>
<accession>A0ABW6IAT7</accession>
<dbReference type="InterPro" id="IPR011050">
    <property type="entry name" value="Pectin_lyase_fold/virulence"/>
</dbReference>
<dbReference type="GO" id="GO:0016787">
    <property type="term" value="F:hydrolase activity"/>
    <property type="evidence" value="ECO:0007669"/>
    <property type="project" value="UniProtKB-KW"/>
</dbReference>
<keyword evidence="3" id="KW-1185">Reference proteome</keyword>
<dbReference type="EMBL" id="JBHZOL010000021">
    <property type="protein sequence ID" value="MFE4105273.1"/>
    <property type="molecule type" value="Genomic_DNA"/>
</dbReference>
<reference evidence="2 3" key="1">
    <citation type="submission" date="2024-10" db="EMBL/GenBank/DDBJ databases">
        <authorList>
            <person name="Ratan Roy A."/>
            <person name="Morales Sandoval P.H."/>
            <person name="De Los Santos Villalobos S."/>
            <person name="Chakraborty S."/>
            <person name="Mukherjee J."/>
        </authorList>
    </citation>
    <scope>NUCLEOTIDE SEQUENCE [LARGE SCALE GENOMIC DNA]</scope>
    <source>
        <strain evidence="2 3">S1</strain>
    </source>
</reference>
<dbReference type="RefSeq" id="WP_377961528.1">
    <property type="nucleotide sequence ID" value="NZ_JBHZOL010000021.1"/>
</dbReference>
<organism evidence="2 3">
    <name type="scientific">Almyronema epifaneia S1</name>
    <dbReference type="NCBI Taxonomy" id="2991925"/>
    <lineage>
        <taxon>Bacteria</taxon>
        <taxon>Bacillati</taxon>
        <taxon>Cyanobacteriota</taxon>
        <taxon>Cyanophyceae</taxon>
        <taxon>Nodosilineales</taxon>
        <taxon>Nodosilineaceae</taxon>
        <taxon>Almyronema</taxon>
        <taxon>Almyronema epifaneia</taxon>
    </lineage>
</organism>
<name>A0ABW6IAT7_9CYAN</name>
<dbReference type="Pfam" id="PF12708">
    <property type="entry name" value="Pect-lyase_RHGA_epim"/>
    <property type="match status" value="1"/>
</dbReference>
<dbReference type="SUPFAM" id="SSF51126">
    <property type="entry name" value="Pectin lyase-like"/>
    <property type="match status" value="2"/>
</dbReference>
<evidence type="ECO:0000259" key="1">
    <source>
        <dbReference type="Pfam" id="PF12708"/>
    </source>
</evidence>
<proteinExistence type="predicted"/>
<protein>
    <submittedName>
        <fullName evidence="2">Glycosyl hydrolase family 28-related protein</fullName>
    </submittedName>
</protein>
<keyword evidence="2" id="KW-0378">Hydrolase</keyword>
<dbReference type="Gene3D" id="2.160.20.10">
    <property type="entry name" value="Single-stranded right-handed beta-helix, Pectin lyase-like"/>
    <property type="match status" value="2"/>
</dbReference>
<gene>
    <name evidence="2" type="ORF">ACFVKH_03220</name>
</gene>
<dbReference type="Proteomes" id="UP001600165">
    <property type="component" value="Unassembled WGS sequence"/>
</dbReference>
<evidence type="ECO:0000313" key="2">
    <source>
        <dbReference type="EMBL" id="MFE4105273.1"/>
    </source>
</evidence>